<organism evidence="1 2">
    <name type="scientific">Russula earlei</name>
    <dbReference type="NCBI Taxonomy" id="71964"/>
    <lineage>
        <taxon>Eukaryota</taxon>
        <taxon>Fungi</taxon>
        <taxon>Dikarya</taxon>
        <taxon>Basidiomycota</taxon>
        <taxon>Agaricomycotina</taxon>
        <taxon>Agaricomycetes</taxon>
        <taxon>Russulales</taxon>
        <taxon>Russulaceae</taxon>
        <taxon>Russula</taxon>
    </lineage>
</organism>
<proteinExistence type="predicted"/>
<evidence type="ECO:0000313" key="2">
    <source>
        <dbReference type="Proteomes" id="UP001207468"/>
    </source>
</evidence>
<dbReference type="Proteomes" id="UP001207468">
    <property type="component" value="Unassembled WGS sequence"/>
</dbReference>
<reference evidence="1" key="1">
    <citation type="submission" date="2021-03" db="EMBL/GenBank/DDBJ databases">
        <title>Evolutionary priming and transition to the ectomycorrhizal habit in an iconic lineage of mushroom-forming fungi: is preadaptation a requirement?</title>
        <authorList>
            <consortium name="DOE Joint Genome Institute"/>
            <person name="Looney B.P."/>
            <person name="Miyauchi S."/>
            <person name="Morin E."/>
            <person name="Drula E."/>
            <person name="Courty P.E."/>
            <person name="Chicoki N."/>
            <person name="Fauchery L."/>
            <person name="Kohler A."/>
            <person name="Kuo A."/>
            <person name="LaButti K."/>
            <person name="Pangilinan J."/>
            <person name="Lipzen A."/>
            <person name="Riley R."/>
            <person name="Andreopoulos W."/>
            <person name="He G."/>
            <person name="Johnson J."/>
            <person name="Barry K.W."/>
            <person name="Grigoriev I.V."/>
            <person name="Nagy L."/>
            <person name="Hibbett D."/>
            <person name="Henrissat B."/>
            <person name="Matheny P.B."/>
            <person name="Labbe J."/>
            <person name="Martin A.F."/>
        </authorList>
    </citation>
    <scope>NUCLEOTIDE SEQUENCE</scope>
    <source>
        <strain evidence="1">BPL698</strain>
    </source>
</reference>
<dbReference type="EMBL" id="JAGFNK010000002">
    <property type="protein sequence ID" value="KAI9513302.1"/>
    <property type="molecule type" value="Genomic_DNA"/>
</dbReference>
<sequence>MSYYAPRQSRLSVRPRPRESIFPSGAEWHRTDPQSSFSPDLLESVQAMEDCCEEAYEAQQILRDGTFDLPRISRVLDNQRVFLLVDEGTVERYKADLTDEIEPQITELISRAEKGMKSLQKKRLALQTKVETAHSKPRSRPAPGGANRRLQMLVKQRERLEVQLQELESEMLTREAAQKRR</sequence>
<gene>
    <name evidence="1" type="ORF">F5148DRAFT_1157584</name>
</gene>
<protein>
    <submittedName>
        <fullName evidence="1">Spc19-domain-containing protein</fullName>
    </submittedName>
</protein>
<evidence type="ECO:0000313" key="1">
    <source>
        <dbReference type="EMBL" id="KAI9513302.1"/>
    </source>
</evidence>
<name>A0ACC0UR70_9AGAM</name>
<accession>A0ACC0UR70</accession>
<keyword evidence="2" id="KW-1185">Reference proteome</keyword>
<comment type="caution">
    <text evidence="1">The sequence shown here is derived from an EMBL/GenBank/DDBJ whole genome shotgun (WGS) entry which is preliminary data.</text>
</comment>